<keyword evidence="5" id="KW-1185">Reference proteome</keyword>
<accession>A0A2T4UA11</accession>
<gene>
    <name evidence="4" type="ORF">C6Y45_02295</name>
</gene>
<dbReference type="Gene3D" id="1.10.260.40">
    <property type="entry name" value="lambda repressor-like DNA-binding domains"/>
    <property type="match status" value="1"/>
</dbReference>
<dbReference type="SUPFAM" id="SSF47413">
    <property type="entry name" value="lambda repressor-like DNA-binding domains"/>
    <property type="match status" value="1"/>
</dbReference>
<dbReference type="InterPro" id="IPR010982">
    <property type="entry name" value="Lambda_DNA-bd_dom_sf"/>
</dbReference>
<protein>
    <submittedName>
        <fullName evidence="4">Transcriptional regulator</fullName>
    </submittedName>
</protein>
<sequence length="110" mass="12976">MIGANITQLRRQKGMTLTELAEKANISKSNLSNIERNINTNPSIRVLERLAEVLDTDVVTLLGMGEEDNTQDYYEEFLQRLRELNLTREELEEYERVLEFIEWKKKKSRT</sequence>
<dbReference type="PANTHER" id="PTHR46797:SF1">
    <property type="entry name" value="METHYLPHOSPHONATE SYNTHASE"/>
    <property type="match status" value="1"/>
</dbReference>
<dbReference type="Pfam" id="PF01381">
    <property type="entry name" value="HTH_3"/>
    <property type="match status" value="1"/>
</dbReference>
<name>A0A2T4UA11_9BACI</name>
<evidence type="ECO:0000259" key="3">
    <source>
        <dbReference type="PROSITE" id="PS50943"/>
    </source>
</evidence>
<organism evidence="4 5">
    <name type="scientific">Alkalicoccus saliphilus</name>
    <dbReference type="NCBI Taxonomy" id="200989"/>
    <lineage>
        <taxon>Bacteria</taxon>
        <taxon>Bacillati</taxon>
        <taxon>Bacillota</taxon>
        <taxon>Bacilli</taxon>
        <taxon>Bacillales</taxon>
        <taxon>Bacillaceae</taxon>
        <taxon>Alkalicoccus</taxon>
    </lineage>
</organism>
<dbReference type="PANTHER" id="PTHR46797">
    <property type="entry name" value="HTH-TYPE TRANSCRIPTIONAL REGULATOR"/>
    <property type="match status" value="1"/>
</dbReference>
<dbReference type="InterPro" id="IPR050807">
    <property type="entry name" value="TransReg_Diox_bact_type"/>
</dbReference>
<feature type="domain" description="HTH cro/C1-type" evidence="3">
    <location>
        <begin position="6"/>
        <end position="61"/>
    </location>
</feature>
<dbReference type="GO" id="GO:0003677">
    <property type="term" value="F:DNA binding"/>
    <property type="evidence" value="ECO:0007669"/>
    <property type="project" value="UniProtKB-KW"/>
</dbReference>
<dbReference type="InterPro" id="IPR001387">
    <property type="entry name" value="Cro/C1-type_HTH"/>
</dbReference>
<dbReference type="EMBL" id="PZJJ01000002">
    <property type="protein sequence ID" value="PTL40231.1"/>
    <property type="molecule type" value="Genomic_DNA"/>
</dbReference>
<proteinExistence type="predicted"/>
<evidence type="ECO:0000256" key="2">
    <source>
        <dbReference type="SAM" id="Coils"/>
    </source>
</evidence>
<dbReference type="PROSITE" id="PS50943">
    <property type="entry name" value="HTH_CROC1"/>
    <property type="match status" value="1"/>
</dbReference>
<feature type="coiled-coil region" evidence="2">
    <location>
        <begin position="74"/>
        <end position="104"/>
    </location>
</feature>
<reference evidence="4 5" key="1">
    <citation type="submission" date="2018-03" db="EMBL/GenBank/DDBJ databases">
        <title>Alkalicoccus saliphilus sp. nov., isolated from a mineral pool.</title>
        <authorList>
            <person name="Zhao B."/>
        </authorList>
    </citation>
    <scope>NUCLEOTIDE SEQUENCE [LARGE SCALE GENOMIC DNA]</scope>
    <source>
        <strain evidence="4 5">6AG</strain>
    </source>
</reference>
<dbReference type="Proteomes" id="UP000240509">
    <property type="component" value="Unassembled WGS sequence"/>
</dbReference>
<keyword evidence="2" id="KW-0175">Coiled coil</keyword>
<comment type="caution">
    <text evidence="4">The sequence shown here is derived from an EMBL/GenBank/DDBJ whole genome shotgun (WGS) entry which is preliminary data.</text>
</comment>
<dbReference type="GO" id="GO:0005829">
    <property type="term" value="C:cytosol"/>
    <property type="evidence" value="ECO:0007669"/>
    <property type="project" value="TreeGrafter"/>
</dbReference>
<keyword evidence="1" id="KW-0238">DNA-binding</keyword>
<dbReference type="SMART" id="SM00530">
    <property type="entry name" value="HTH_XRE"/>
    <property type="match status" value="1"/>
</dbReference>
<evidence type="ECO:0000313" key="4">
    <source>
        <dbReference type="EMBL" id="PTL40231.1"/>
    </source>
</evidence>
<dbReference type="OrthoDB" id="1859224at2"/>
<dbReference type="AlphaFoldDB" id="A0A2T4UA11"/>
<dbReference type="CDD" id="cd00093">
    <property type="entry name" value="HTH_XRE"/>
    <property type="match status" value="1"/>
</dbReference>
<dbReference type="GO" id="GO:0003700">
    <property type="term" value="F:DNA-binding transcription factor activity"/>
    <property type="evidence" value="ECO:0007669"/>
    <property type="project" value="TreeGrafter"/>
</dbReference>
<evidence type="ECO:0000256" key="1">
    <source>
        <dbReference type="ARBA" id="ARBA00023125"/>
    </source>
</evidence>
<evidence type="ECO:0000313" key="5">
    <source>
        <dbReference type="Proteomes" id="UP000240509"/>
    </source>
</evidence>